<dbReference type="InterPro" id="IPR001375">
    <property type="entry name" value="Peptidase_S9_cat"/>
</dbReference>
<evidence type="ECO:0000259" key="1">
    <source>
        <dbReference type="Pfam" id="PF00326"/>
    </source>
</evidence>
<dbReference type="EMBL" id="CP029462">
    <property type="protein sequence ID" value="AXL21631.1"/>
    <property type="molecule type" value="Genomic_DNA"/>
</dbReference>
<dbReference type="AlphaFoldDB" id="A0A346B0I8"/>
<dbReference type="RefSeq" id="WP_087478395.1">
    <property type="nucleotide sequence ID" value="NZ_CALYAU010000014.1"/>
</dbReference>
<gene>
    <name evidence="2" type="ORF">DKB62_08650</name>
</gene>
<dbReference type="Proteomes" id="UP000254337">
    <property type="component" value="Chromosome"/>
</dbReference>
<name>A0A346B0I8_9FIRM</name>
<evidence type="ECO:0000313" key="3">
    <source>
        <dbReference type="Proteomes" id="UP000254337"/>
    </source>
</evidence>
<proteinExistence type="predicted"/>
<dbReference type="GO" id="GO:0008236">
    <property type="term" value="F:serine-type peptidase activity"/>
    <property type="evidence" value="ECO:0007669"/>
    <property type="project" value="InterPro"/>
</dbReference>
<sequence length="314" mass="35077">MIRRLLKFLCTLVCFAAVLAFGAGLYIGNLAFERFASAPWDVIFGIENMSCDVERIAAGEERFDWQEAETTGRDGVPLRGTYIEDQGGSHHTVILLHGLYHNRAMCLPYVGMYRNLGYNVLLVDQRGHGESGGQTKWGVQEADDIGRWVQWLKEKDASMTVGLHGVSLGAAMALLYAGSDAGRDAAFVVADSSYGNIVSLGREKLMAAAKDDRLVWEYDILMPFFQGAMWYHTGKFLSDIEPAHAVRSIRCPVLFLHGQEDRLVPVKTVWSLYENCASAEKYVHVFEGSPHAVGISTNRREYRQLVTEFLLDTQ</sequence>
<feature type="domain" description="Peptidase S9 prolyl oligopeptidase catalytic" evidence="1">
    <location>
        <begin position="113"/>
        <end position="311"/>
    </location>
</feature>
<dbReference type="PANTHER" id="PTHR43358:SF4">
    <property type="entry name" value="ALPHA_BETA HYDROLASE FOLD-1 DOMAIN-CONTAINING PROTEIN"/>
    <property type="match status" value="1"/>
</dbReference>
<dbReference type="SUPFAM" id="SSF53474">
    <property type="entry name" value="alpha/beta-Hydrolases"/>
    <property type="match status" value="1"/>
</dbReference>
<dbReference type="Pfam" id="PF00326">
    <property type="entry name" value="Peptidase_S9"/>
    <property type="match status" value="1"/>
</dbReference>
<dbReference type="OrthoDB" id="9776685at2"/>
<dbReference type="Gene3D" id="3.40.50.1820">
    <property type="entry name" value="alpha/beta hydrolase"/>
    <property type="match status" value="1"/>
</dbReference>
<dbReference type="KEGG" id="meg:DKB62_08650"/>
<organism evidence="2 3">
    <name type="scientific">Megasphaera stantonii</name>
    <dbReference type="NCBI Taxonomy" id="2144175"/>
    <lineage>
        <taxon>Bacteria</taxon>
        <taxon>Bacillati</taxon>
        <taxon>Bacillota</taxon>
        <taxon>Negativicutes</taxon>
        <taxon>Veillonellales</taxon>
        <taxon>Veillonellaceae</taxon>
        <taxon>Megasphaera</taxon>
    </lineage>
</organism>
<accession>A0A346B0I8</accession>
<evidence type="ECO:0000313" key="2">
    <source>
        <dbReference type="EMBL" id="AXL21631.1"/>
    </source>
</evidence>
<reference evidence="2 3" key="1">
    <citation type="submission" date="2018-05" db="EMBL/GenBank/DDBJ databases">
        <title>Complete genome sequence of Megasphaera sp. AJH120T, isolated from the ceca of a chicken.</title>
        <authorList>
            <person name="Maki J."/>
            <person name="Looft T."/>
        </authorList>
    </citation>
    <scope>NUCLEOTIDE SEQUENCE [LARGE SCALE GENOMIC DNA]</scope>
    <source>
        <strain evidence="2 3">AJH120</strain>
    </source>
</reference>
<protein>
    <submittedName>
        <fullName evidence="2">Alpha/beta hydrolase</fullName>
    </submittedName>
</protein>
<dbReference type="InterPro" id="IPR052920">
    <property type="entry name" value="DNA-binding_regulatory"/>
</dbReference>
<dbReference type="PANTHER" id="PTHR43358">
    <property type="entry name" value="ALPHA/BETA-HYDROLASE"/>
    <property type="match status" value="1"/>
</dbReference>
<keyword evidence="2" id="KW-0378">Hydrolase</keyword>
<dbReference type="InterPro" id="IPR029058">
    <property type="entry name" value="AB_hydrolase_fold"/>
</dbReference>
<keyword evidence="3" id="KW-1185">Reference proteome</keyword>
<dbReference type="GO" id="GO:0006508">
    <property type="term" value="P:proteolysis"/>
    <property type="evidence" value="ECO:0007669"/>
    <property type="project" value="InterPro"/>
</dbReference>